<organism evidence="8 9">
    <name type="scientific">Balneatrix alpica</name>
    <dbReference type="NCBI Taxonomy" id="75684"/>
    <lineage>
        <taxon>Bacteria</taxon>
        <taxon>Pseudomonadati</taxon>
        <taxon>Pseudomonadota</taxon>
        <taxon>Gammaproteobacteria</taxon>
        <taxon>Oceanospirillales</taxon>
        <taxon>Balneatrichaceae</taxon>
        <taxon>Balneatrix</taxon>
    </lineage>
</organism>
<evidence type="ECO:0000256" key="5">
    <source>
        <dbReference type="ARBA" id="ARBA00022833"/>
    </source>
</evidence>
<keyword evidence="5" id="KW-0862">Zinc</keyword>
<dbReference type="Gene3D" id="3.40.1050.10">
    <property type="entry name" value="Carbonic anhydrase"/>
    <property type="match status" value="1"/>
</dbReference>
<evidence type="ECO:0000256" key="2">
    <source>
        <dbReference type="ARBA" id="ARBA00006217"/>
    </source>
</evidence>
<evidence type="ECO:0000256" key="6">
    <source>
        <dbReference type="ARBA" id="ARBA00023239"/>
    </source>
</evidence>
<dbReference type="InterPro" id="IPR001765">
    <property type="entry name" value="Carbonic_anhydrase"/>
</dbReference>
<evidence type="ECO:0000256" key="1">
    <source>
        <dbReference type="ARBA" id="ARBA00001947"/>
    </source>
</evidence>
<dbReference type="SMART" id="SM00947">
    <property type="entry name" value="Pro_CA"/>
    <property type="match status" value="1"/>
</dbReference>
<name>A0ABV5Z987_9GAMM</name>
<proteinExistence type="inferred from homology"/>
<comment type="cofactor">
    <cofactor evidence="1">
        <name>Zn(2+)</name>
        <dbReference type="ChEBI" id="CHEBI:29105"/>
    </cofactor>
</comment>
<keyword evidence="9" id="KW-1185">Reference proteome</keyword>
<dbReference type="RefSeq" id="WP_027313907.1">
    <property type="nucleotide sequence ID" value="NZ_JBHLZN010000001.1"/>
</dbReference>
<dbReference type="InterPro" id="IPR036874">
    <property type="entry name" value="Carbonic_anhydrase_sf"/>
</dbReference>
<dbReference type="PANTHER" id="PTHR11002">
    <property type="entry name" value="CARBONIC ANHYDRASE"/>
    <property type="match status" value="1"/>
</dbReference>
<dbReference type="SUPFAM" id="SSF53056">
    <property type="entry name" value="beta-carbonic anhydrase, cab"/>
    <property type="match status" value="1"/>
</dbReference>
<gene>
    <name evidence="8" type="primary">can</name>
    <name evidence="8" type="ORF">ACFFLH_05465</name>
</gene>
<evidence type="ECO:0000313" key="9">
    <source>
        <dbReference type="Proteomes" id="UP001589628"/>
    </source>
</evidence>
<keyword evidence="6" id="KW-0456">Lyase</keyword>
<evidence type="ECO:0000256" key="4">
    <source>
        <dbReference type="ARBA" id="ARBA00022723"/>
    </source>
</evidence>
<evidence type="ECO:0000256" key="7">
    <source>
        <dbReference type="ARBA" id="ARBA00048348"/>
    </source>
</evidence>
<comment type="similarity">
    <text evidence="2">Belongs to the beta-class carbonic anhydrase family.</text>
</comment>
<dbReference type="EMBL" id="JBHLZN010000001">
    <property type="protein sequence ID" value="MFB9885851.1"/>
    <property type="molecule type" value="Genomic_DNA"/>
</dbReference>
<evidence type="ECO:0000313" key="8">
    <source>
        <dbReference type="EMBL" id="MFB9885851.1"/>
    </source>
</evidence>
<dbReference type="InterPro" id="IPR015892">
    <property type="entry name" value="Carbonic_anhydrase_CS"/>
</dbReference>
<dbReference type="PANTHER" id="PTHR11002:SF76">
    <property type="entry name" value="CARBONIC ANHYDRASE"/>
    <property type="match status" value="1"/>
</dbReference>
<dbReference type="Proteomes" id="UP001589628">
    <property type="component" value="Unassembled WGS sequence"/>
</dbReference>
<dbReference type="Pfam" id="PF00484">
    <property type="entry name" value="Pro_CA"/>
    <property type="match status" value="1"/>
</dbReference>
<accession>A0ABV5Z987</accession>
<dbReference type="PROSITE" id="PS00704">
    <property type="entry name" value="PROK_CO2_ANHYDRASE_1"/>
    <property type="match status" value="1"/>
</dbReference>
<evidence type="ECO:0000256" key="3">
    <source>
        <dbReference type="ARBA" id="ARBA00012925"/>
    </source>
</evidence>
<dbReference type="EC" id="4.2.1.1" evidence="3"/>
<dbReference type="CDD" id="cd00883">
    <property type="entry name" value="beta_CA_cladeA"/>
    <property type="match status" value="1"/>
</dbReference>
<sequence length="210" mass="24184">MLSNLLRNNEAWAQRMEQERPGFFKVLSAQQTPDYLWIGCSDSRVPANEIVGLLPGEIFVHRNIANQVIHTDLNCLSVLYYAVEYLKVKHIIVCGHYGCGGVKAAMENGDYGFIDNWLRHIKDTYQLNVEELQQLDEPARFDRLCELNVIRQVQHVSQTKVVQRAWQQGRELAIHGWTYAIEDGRIRDLHVDINSQEQIAAIYQLPPLAK</sequence>
<comment type="catalytic activity">
    <reaction evidence="7">
        <text>hydrogencarbonate + H(+) = CO2 + H2O</text>
        <dbReference type="Rhea" id="RHEA:10748"/>
        <dbReference type="ChEBI" id="CHEBI:15377"/>
        <dbReference type="ChEBI" id="CHEBI:15378"/>
        <dbReference type="ChEBI" id="CHEBI:16526"/>
        <dbReference type="ChEBI" id="CHEBI:17544"/>
        <dbReference type="EC" id="4.2.1.1"/>
    </reaction>
</comment>
<keyword evidence="4" id="KW-0479">Metal-binding</keyword>
<reference evidence="8 9" key="1">
    <citation type="submission" date="2024-09" db="EMBL/GenBank/DDBJ databases">
        <authorList>
            <person name="Sun Q."/>
            <person name="Mori K."/>
        </authorList>
    </citation>
    <scope>NUCLEOTIDE SEQUENCE [LARGE SCALE GENOMIC DNA]</scope>
    <source>
        <strain evidence="8 9">ATCC 51285</strain>
    </source>
</reference>
<protein>
    <recommendedName>
        <fullName evidence="3">carbonic anhydrase</fullName>
        <ecNumber evidence="3">4.2.1.1</ecNumber>
    </recommendedName>
</protein>
<dbReference type="NCBIfam" id="NF007756">
    <property type="entry name" value="PRK10437.1"/>
    <property type="match status" value="1"/>
</dbReference>
<comment type="caution">
    <text evidence="8">The sequence shown here is derived from an EMBL/GenBank/DDBJ whole genome shotgun (WGS) entry which is preliminary data.</text>
</comment>